<accession>A0ABN8I0A2</accession>
<sequence>MADQLVELTERPTTIRSYSCDNTESLHIKQGELLGKIEKSTLKNHKYYSFKGIPYAQAPIGELRFKPPKEHQGWSGAYEAFTEKPTCFQYVSRIRNYETRGISGSEDCLYLNVFTPNITGSAPVVVFDYNDNFRSGFNGTKTYSPDFFMEEDVVVVMINHRLRVFGYLTTEDDVIPGNNGLRDFIMGLQWVKNNIGSFGGDASRVTLMGSSGGAILVDILLYSVKAKNLFSAAILQSGTSMQSFCFYDRPREAAFKLGELVGVNTTDSVTLLKGLQEIDAEKLITEEGNVFDYNEFELTQILVQPFSPTIERDNQDAVLTFLPENGRVVNDVPVIIGLNSREGLDLVSHLIYQPRLLTDLHQFFFHLPKRTDFRFDRNSSVYEDAIKEIQNFYLEEGYLYYNNILEYAVYVGDVLQNYALNYAVGKLSQERKSETFYYMFDFRGLLNGNSENMARYAVSSMEHWGATIIDELCYLHLCSYLKTSYTKLYQLPSEQPEFKVLKNMVRLWTNFAKYRNPSPDISDTLLKDFVWQPVNKEAGSKNYLHITKKLRMRENPLGERIKFWDDFMNKYSALAQDGLVTDYSHDEL</sequence>
<dbReference type="InterPro" id="IPR019819">
    <property type="entry name" value="Carboxylesterase_B_CS"/>
</dbReference>
<dbReference type="InterPro" id="IPR002018">
    <property type="entry name" value="CarbesteraseB"/>
</dbReference>
<proteinExistence type="inferred from homology"/>
<dbReference type="Proteomes" id="UP000837857">
    <property type="component" value="Chromosome 14"/>
</dbReference>
<evidence type="ECO:0000256" key="1">
    <source>
        <dbReference type="ARBA" id="ARBA00005964"/>
    </source>
</evidence>
<evidence type="ECO:0000256" key="4">
    <source>
        <dbReference type="ARBA" id="ARBA00023157"/>
    </source>
</evidence>
<gene>
    <name evidence="8" type="ORF">IPOD504_LOCUS3633</name>
</gene>
<keyword evidence="4" id="KW-1015">Disulfide bond</keyword>
<keyword evidence="3 6" id="KW-0378">Hydrolase</keyword>
<evidence type="ECO:0000313" key="9">
    <source>
        <dbReference type="Proteomes" id="UP000837857"/>
    </source>
</evidence>
<evidence type="ECO:0000313" key="8">
    <source>
        <dbReference type="EMBL" id="CAH2042176.1"/>
    </source>
</evidence>
<comment type="similarity">
    <text evidence="1 6">Belongs to the type-B carboxylesterase/lipase family.</text>
</comment>
<keyword evidence="5" id="KW-0325">Glycoprotein</keyword>
<evidence type="ECO:0000259" key="7">
    <source>
        <dbReference type="Pfam" id="PF00135"/>
    </source>
</evidence>
<keyword evidence="2" id="KW-0719">Serine esterase</keyword>
<feature type="non-terminal residue" evidence="8">
    <location>
        <position position="1"/>
    </location>
</feature>
<dbReference type="PROSITE" id="PS00941">
    <property type="entry name" value="CARBOXYLESTERASE_B_2"/>
    <property type="match status" value="1"/>
</dbReference>
<organism evidence="8 9">
    <name type="scientific">Iphiclides podalirius</name>
    <name type="common">scarce swallowtail</name>
    <dbReference type="NCBI Taxonomy" id="110791"/>
    <lineage>
        <taxon>Eukaryota</taxon>
        <taxon>Metazoa</taxon>
        <taxon>Ecdysozoa</taxon>
        <taxon>Arthropoda</taxon>
        <taxon>Hexapoda</taxon>
        <taxon>Insecta</taxon>
        <taxon>Pterygota</taxon>
        <taxon>Neoptera</taxon>
        <taxon>Endopterygota</taxon>
        <taxon>Lepidoptera</taxon>
        <taxon>Glossata</taxon>
        <taxon>Ditrysia</taxon>
        <taxon>Papilionoidea</taxon>
        <taxon>Papilionidae</taxon>
        <taxon>Papilioninae</taxon>
        <taxon>Iphiclides</taxon>
    </lineage>
</organism>
<dbReference type="EC" id="3.1.1.-" evidence="6"/>
<evidence type="ECO:0000256" key="6">
    <source>
        <dbReference type="RuleBase" id="RU361235"/>
    </source>
</evidence>
<dbReference type="SUPFAM" id="SSF53474">
    <property type="entry name" value="alpha/beta-Hydrolases"/>
    <property type="match status" value="1"/>
</dbReference>
<name>A0ABN8I0A2_9NEOP</name>
<dbReference type="EMBL" id="OW152826">
    <property type="protein sequence ID" value="CAH2042176.1"/>
    <property type="molecule type" value="Genomic_DNA"/>
</dbReference>
<dbReference type="InterPro" id="IPR019826">
    <property type="entry name" value="Carboxylesterase_B_AS"/>
</dbReference>
<evidence type="ECO:0000256" key="2">
    <source>
        <dbReference type="ARBA" id="ARBA00022487"/>
    </source>
</evidence>
<dbReference type="PANTHER" id="PTHR43142:SF1">
    <property type="entry name" value="CARBOXYLIC ESTER HYDROLASE"/>
    <property type="match status" value="1"/>
</dbReference>
<feature type="domain" description="Carboxylesterase type B" evidence="7">
    <location>
        <begin position="24"/>
        <end position="564"/>
    </location>
</feature>
<reference evidence="8" key="1">
    <citation type="submission" date="2022-03" db="EMBL/GenBank/DDBJ databases">
        <authorList>
            <person name="Martin H S."/>
        </authorList>
    </citation>
    <scope>NUCLEOTIDE SEQUENCE</scope>
</reference>
<dbReference type="InterPro" id="IPR029058">
    <property type="entry name" value="AB_hydrolase_fold"/>
</dbReference>
<keyword evidence="9" id="KW-1185">Reference proteome</keyword>
<dbReference type="PANTHER" id="PTHR43142">
    <property type="entry name" value="CARBOXYLIC ESTER HYDROLASE"/>
    <property type="match status" value="1"/>
</dbReference>
<dbReference type="Gene3D" id="3.40.50.1820">
    <property type="entry name" value="alpha/beta hydrolase"/>
    <property type="match status" value="1"/>
</dbReference>
<dbReference type="Pfam" id="PF00135">
    <property type="entry name" value="COesterase"/>
    <property type="match status" value="1"/>
</dbReference>
<evidence type="ECO:0000256" key="3">
    <source>
        <dbReference type="ARBA" id="ARBA00022801"/>
    </source>
</evidence>
<protein>
    <recommendedName>
        <fullName evidence="6">Carboxylic ester hydrolase</fullName>
        <ecNumber evidence="6">3.1.1.-</ecNumber>
    </recommendedName>
</protein>
<evidence type="ECO:0000256" key="5">
    <source>
        <dbReference type="ARBA" id="ARBA00023180"/>
    </source>
</evidence>
<dbReference type="PROSITE" id="PS00122">
    <property type="entry name" value="CARBOXYLESTERASE_B_1"/>
    <property type="match status" value="1"/>
</dbReference>